<dbReference type="PANTHER" id="PTHR10997">
    <property type="entry name" value="IMPORTIN-7, 8, 11"/>
    <property type="match status" value="1"/>
</dbReference>
<evidence type="ECO:0000256" key="4">
    <source>
        <dbReference type="ARBA" id="ARBA00023242"/>
    </source>
</evidence>
<sequence>MSGAEVQGSLKEALFETLNGILAIDRDNRLAAEQRLAALEVTEEFGIHLTEFVVGPHGPFDIRQLASILLKQYIENHWNSLAEKYRPPELRPHVKEKIKLLLPLGLHDSMSKVRAAVAYAISRIAHWEWPENWPGLFDILVNCLSGENEFAVHGAMRVLTEFTRDLTDTHLPNVGPVILQEMYRIIQSDTQYSILTRRRAVEIFTTISSLVAKTGMYNRGFIEQHLLPVIPMFCEKFVQCLSVPNGDSDFKTEIIRAINCLILKLSKYMTTYLPQLLVSIWTTLRQSAEIYQEEVVNGYEEVQDVDSDGEVMNFNNLIIATFEFVSTLIDHKKYANLLNNFLSEIMYYIILFMQVTEDQIELWTNNPSQFIEEDDQFVYSFNVRISAQELLETLLSYSEEIAVNALCGAITRHIEAINNPQSPNCVRRHADSLWKIYEACIVALNTTKDAVIEQHQSGKLQFDIIRFLDSIVLTTLNNSGVHPLLLGRCLSIGGRYAKELPPEMSSRFLEAAVNGLQEGQSICIRINSIKAIYWFCEAATLENNTLLDILRPQLITIFQELFVLSSQPSKKILTLVMETFSVLVLVDKVFTASVENKLCPLIIAVFSKFHSDPEILNLCQNIFKELSENPDCISPLQTRLVPTLINMMNIAPLKKSTDEGIRGVALDVLEVLVKYSPQPLSSALIESAFPVACHCILDSTDNGTLQNGGEVIRTYLSVAAHQVIDHQDNEGRTGLQYILQIIAQLLNPQSSEFTATFVGRLITTLIRKAGNSLGENLDLLLKAVLSKMQRTETPTVMQSLLMIYAHLINSEFDAVLNFLSTVPGPTGESALAFVLTEWMNKQQLFFGNYDRKVATIALCKMLEYGVTHDDSRLNEITVEGDLICLENESTGMRTRGKSQSAPMQWTKIPVLVKIFKLIVYELGHYLEANSAEEDIEESDDDDEGDEGGVIDPGNDVSLLLENYDDESDEEEDIDIKQDSIYHLNLGQYLRDFLQNFSTHHGFLVFAQHLNTSERKILNNINIF</sequence>
<evidence type="ECO:0000256" key="2">
    <source>
        <dbReference type="ARBA" id="ARBA00007991"/>
    </source>
</evidence>
<dbReference type="GO" id="GO:0006606">
    <property type="term" value="P:protein import into nucleus"/>
    <property type="evidence" value="ECO:0007669"/>
    <property type="project" value="TreeGrafter"/>
</dbReference>
<name>A0AAJ7DSV1_9HYME</name>
<dbReference type="FunFam" id="1.25.10.10:FF:000459">
    <property type="entry name" value="ARM repeat superfamily protein"/>
    <property type="match status" value="1"/>
</dbReference>
<protein>
    <submittedName>
        <fullName evidence="8">Importin-9</fullName>
    </submittedName>
</protein>
<evidence type="ECO:0000256" key="3">
    <source>
        <dbReference type="ARBA" id="ARBA00022448"/>
    </source>
</evidence>
<keyword evidence="7" id="KW-1185">Reference proteome</keyword>
<dbReference type="SUPFAM" id="SSF48371">
    <property type="entry name" value="ARM repeat"/>
    <property type="match status" value="1"/>
</dbReference>
<dbReference type="Gene3D" id="1.25.10.10">
    <property type="entry name" value="Leucine-rich Repeat Variant"/>
    <property type="match status" value="1"/>
</dbReference>
<dbReference type="CTD" id="55705"/>
<dbReference type="Pfam" id="PF03810">
    <property type="entry name" value="IBN_N"/>
    <property type="match status" value="1"/>
</dbReference>
<dbReference type="InterPro" id="IPR058669">
    <property type="entry name" value="TPR_IPO7/11-like"/>
</dbReference>
<gene>
    <name evidence="8" type="primary">LOC105360564</name>
</gene>
<keyword evidence="4" id="KW-0539">Nucleus</keyword>
<comment type="similarity">
    <text evidence="2">Belongs to the importin beta family.</text>
</comment>
<reference evidence="8" key="1">
    <citation type="submission" date="2025-08" db="UniProtKB">
        <authorList>
            <consortium name="RefSeq"/>
        </authorList>
    </citation>
    <scope>IDENTIFICATION</scope>
</reference>
<keyword evidence="3" id="KW-0813">Transport</keyword>
<dbReference type="GeneID" id="105360564"/>
<evidence type="ECO:0000256" key="1">
    <source>
        <dbReference type="ARBA" id="ARBA00004123"/>
    </source>
</evidence>
<accession>A0AAJ7DSV1</accession>
<dbReference type="GO" id="GO:0031267">
    <property type="term" value="F:small GTPase binding"/>
    <property type="evidence" value="ECO:0007669"/>
    <property type="project" value="InterPro"/>
</dbReference>
<dbReference type="SMART" id="SM00913">
    <property type="entry name" value="IBN_N"/>
    <property type="match status" value="1"/>
</dbReference>
<dbReference type="InterPro" id="IPR001494">
    <property type="entry name" value="Importin-beta_N"/>
</dbReference>
<dbReference type="GO" id="GO:0005635">
    <property type="term" value="C:nuclear envelope"/>
    <property type="evidence" value="ECO:0007669"/>
    <property type="project" value="TreeGrafter"/>
</dbReference>
<evidence type="ECO:0000256" key="5">
    <source>
        <dbReference type="SAM" id="MobiDB-lite"/>
    </source>
</evidence>
<feature type="region of interest" description="Disordered" evidence="5">
    <location>
        <begin position="931"/>
        <end position="955"/>
    </location>
</feature>
<comment type="subcellular location">
    <subcellularLocation>
        <location evidence="1">Nucleus</location>
    </subcellularLocation>
</comment>
<dbReference type="GO" id="GO:0005829">
    <property type="term" value="C:cytosol"/>
    <property type="evidence" value="ECO:0007669"/>
    <property type="project" value="TreeGrafter"/>
</dbReference>
<evidence type="ECO:0000313" key="7">
    <source>
        <dbReference type="Proteomes" id="UP000695007"/>
    </source>
</evidence>
<evidence type="ECO:0000259" key="6">
    <source>
        <dbReference type="PROSITE" id="PS50166"/>
    </source>
</evidence>
<dbReference type="InterPro" id="IPR011989">
    <property type="entry name" value="ARM-like"/>
</dbReference>
<dbReference type="RefSeq" id="XP_011495808.1">
    <property type="nucleotide sequence ID" value="XM_011497506.1"/>
</dbReference>
<dbReference type="Pfam" id="PF25758">
    <property type="entry name" value="TPR_IPO11"/>
    <property type="match status" value="1"/>
</dbReference>
<dbReference type="InterPro" id="IPR016024">
    <property type="entry name" value="ARM-type_fold"/>
</dbReference>
<feature type="compositionally biased region" description="Acidic residues" evidence="5">
    <location>
        <begin position="931"/>
        <end position="948"/>
    </location>
</feature>
<dbReference type="AlphaFoldDB" id="A0AAJ7DSV1"/>
<feature type="domain" description="Importin N-terminal" evidence="6">
    <location>
        <begin position="32"/>
        <end position="98"/>
    </location>
</feature>
<dbReference type="PROSITE" id="PS50166">
    <property type="entry name" value="IMPORTIN_B_NT"/>
    <property type="match status" value="1"/>
</dbReference>
<dbReference type="Proteomes" id="UP000695007">
    <property type="component" value="Unplaced"/>
</dbReference>
<dbReference type="KEGG" id="csol:105360564"/>
<dbReference type="PANTHER" id="PTHR10997:SF9">
    <property type="entry name" value="IMPORTIN-9"/>
    <property type="match status" value="1"/>
</dbReference>
<organism evidence="7 8">
    <name type="scientific">Ceratosolen solmsi marchali</name>
    <dbReference type="NCBI Taxonomy" id="326594"/>
    <lineage>
        <taxon>Eukaryota</taxon>
        <taxon>Metazoa</taxon>
        <taxon>Ecdysozoa</taxon>
        <taxon>Arthropoda</taxon>
        <taxon>Hexapoda</taxon>
        <taxon>Insecta</taxon>
        <taxon>Pterygota</taxon>
        <taxon>Neoptera</taxon>
        <taxon>Endopterygota</taxon>
        <taxon>Hymenoptera</taxon>
        <taxon>Apocrita</taxon>
        <taxon>Proctotrupomorpha</taxon>
        <taxon>Chalcidoidea</taxon>
        <taxon>Agaonidae</taxon>
        <taxon>Agaoninae</taxon>
        <taxon>Ceratosolen</taxon>
    </lineage>
</organism>
<evidence type="ECO:0000313" key="8">
    <source>
        <dbReference type="RefSeq" id="XP_011495808.1"/>
    </source>
</evidence>
<proteinExistence type="inferred from homology"/>